<keyword evidence="2" id="KW-0436">Ligase</keyword>
<dbReference type="CDD" id="cd05930">
    <property type="entry name" value="A_NRPS"/>
    <property type="match status" value="1"/>
</dbReference>
<reference evidence="5" key="1">
    <citation type="submission" date="2022-11" db="EMBL/GenBank/DDBJ databases">
        <title>Methylomonas rapida sp. nov., Carotenoid-Producing Obligate Methanotrophs with High Growth Characteristics and Biotechnological Potential.</title>
        <authorList>
            <person name="Tikhonova E.N."/>
            <person name="Suleimanov R.Z."/>
            <person name="Miroshnikov K."/>
            <person name="Oshkin I.Y."/>
            <person name="Belova S.E."/>
            <person name="Danilova O.V."/>
            <person name="Ashikhmin A."/>
            <person name="Konopkin A."/>
            <person name="But S.Y."/>
            <person name="Khmelenina V.N."/>
            <person name="Kuznetsov N."/>
            <person name="Pimenov N.V."/>
            <person name="Dedysh S.N."/>
        </authorList>
    </citation>
    <scope>NUCLEOTIDE SEQUENCE</scope>
    <source>
        <strain evidence="5">MP1</strain>
    </source>
</reference>
<evidence type="ECO:0000259" key="4">
    <source>
        <dbReference type="Pfam" id="PF13193"/>
    </source>
</evidence>
<evidence type="ECO:0000313" key="6">
    <source>
        <dbReference type="Proteomes" id="UP001162780"/>
    </source>
</evidence>
<dbReference type="SUPFAM" id="SSF56801">
    <property type="entry name" value="Acetyl-CoA synthetase-like"/>
    <property type="match status" value="1"/>
</dbReference>
<evidence type="ECO:0000256" key="1">
    <source>
        <dbReference type="ARBA" id="ARBA00004924"/>
    </source>
</evidence>
<keyword evidence="6" id="KW-1185">Reference proteome</keyword>
<protein>
    <submittedName>
        <fullName evidence="5">Amino acid adenylation domain-containing protein</fullName>
    </submittedName>
</protein>
<name>A0ABY7GPI4_9GAMM</name>
<dbReference type="InterPro" id="IPR000873">
    <property type="entry name" value="AMP-dep_synth/lig_dom"/>
</dbReference>
<dbReference type="Pfam" id="PF13193">
    <property type="entry name" value="AMP-binding_C"/>
    <property type="match status" value="1"/>
</dbReference>
<feature type="domain" description="AMP-binding enzyme C-terminal" evidence="4">
    <location>
        <begin position="390"/>
        <end position="463"/>
    </location>
</feature>
<dbReference type="Proteomes" id="UP001162780">
    <property type="component" value="Chromosome"/>
</dbReference>
<organism evidence="5 6">
    <name type="scientific">Methylomonas rapida</name>
    <dbReference type="NCBI Taxonomy" id="2963939"/>
    <lineage>
        <taxon>Bacteria</taxon>
        <taxon>Pseudomonadati</taxon>
        <taxon>Pseudomonadota</taxon>
        <taxon>Gammaproteobacteria</taxon>
        <taxon>Methylococcales</taxon>
        <taxon>Methylococcaceae</taxon>
        <taxon>Methylomonas</taxon>
    </lineage>
</organism>
<dbReference type="InterPro" id="IPR020845">
    <property type="entry name" value="AMP-binding_CS"/>
</dbReference>
<dbReference type="RefSeq" id="WP_255187332.1">
    <property type="nucleotide sequence ID" value="NZ_CP113517.1"/>
</dbReference>
<dbReference type="PROSITE" id="PS00455">
    <property type="entry name" value="AMP_BINDING"/>
    <property type="match status" value="1"/>
</dbReference>
<comment type="pathway">
    <text evidence="1">Siderophore biosynthesis.</text>
</comment>
<feature type="domain" description="AMP-dependent synthetase/ligase" evidence="3">
    <location>
        <begin position="8"/>
        <end position="341"/>
    </location>
</feature>
<gene>
    <name evidence="5" type="ORF">NM686_007895</name>
</gene>
<dbReference type="Pfam" id="PF00501">
    <property type="entry name" value="AMP-binding"/>
    <property type="match status" value="1"/>
</dbReference>
<dbReference type="InterPro" id="IPR045851">
    <property type="entry name" value="AMP-bd_C_sf"/>
</dbReference>
<dbReference type="PANTHER" id="PTHR45527:SF10">
    <property type="entry name" value="PYOCHELIN SYNTHASE PCHF"/>
    <property type="match status" value="1"/>
</dbReference>
<dbReference type="InterPro" id="IPR025110">
    <property type="entry name" value="AMP-bd_C"/>
</dbReference>
<evidence type="ECO:0000259" key="3">
    <source>
        <dbReference type="Pfam" id="PF00501"/>
    </source>
</evidence>
<dbReference type="EMBL" id="CP113517">
    <property type="protein sequence ID" value="WAR46427.1"/>
    <property type="molecule type" value="Genomic_DNA"/>
</dbReference>
<dbReference type="Gene3D" id="3.30.300.30">
    <property type="match status" value="1"/>
</dbReference>
<accession>A0ABY7GPI4</accession>
<proteinExistence type="predicted"/>
<sequence length="493" mass="53256">MLLEDFLTQCQRQPDALCFQEAGRGQSYAQVLRQAQAIAASLQAHGIHPGQTVALHLDRGMDAAMAIFGVLLAGACYVPLDLKNPPSRLAFIVENAQVAAVIGQGSAPAWRKQGLWLNIASSPDKKPAPVEIRPDALAAILYTSGSTGQPRGVALSHAAIKAFADWAATRVNLSSNDRIASSTPFFFDLSTFDLYAVPGRGASLHFLPAALTMAPARLSAWLAEQAISGWYTVPSLLAFLAYKGNLAQTPLPSLRFLFFAGEAFPSPALMNLARNLAQTELFNFFGPTETNVCCYWPVKRSQLSATQNIPIGKPAAGCTLRIDPETGELWVRGPTLASGYWSQGGLHPFLNEQGWYATGDRVSLKHGEYHFYGRLSRMLKCSGYRVEPAEIEAIVNALPGVKECAVIGIEDEAAGQRPALAVVLEPGRDIGEIRKALLPRLPAYMQPSRYHALPALPRLANEKLDFRQLQSMFVAGLADSQPKPSSNPDGGHV</sequence>
<dbReference type="PANTHER" id="PTHR45527">
    <property type="entry name" value="NONRIBOSOMAL PEPTIDE SYNTHETASE"/>
    <property type="match status" value="1"/>
</dbReference>
<dbReference type="Gene3D" id="3.40.50.12780">
    <property type="entry name" value="N-terminal domain of ligase-like"/>
    <property type="match status" value="1"/>
</dbReference>
<evidence type="ECO:0000256" key="2">
    <source>
        <dbReference type="ARBA" id="ARBA00022598"/>
    </source>
</evidence>
<dbReference type="InterPro" id="IPR042099">
    <property type="entry name" value="ANL_N_sf"/>
</dbReference>
<evidence type="ECO:0000313" key="5">
    <source>
        <dbReference type="EMBL" id="WAR46427.1"/>
    </source>
</evidence>